<accession>A0A2S4JT03</accession>
<dbReference type="InterPro" id="IPR018392">
    <property type="entry name" value="LysM"/>
</dbReference>
<name>A0A2S4JT03_9SPIO</name>
<dbReference type="AlphaFoldDB" id="A0A2S4JT03"/>
<gene>
    <name evidence="4" type="ORF">AU468_06245</name>
</gene>
<comment type="caution">
    <text evidence="4">The sequence shown here is derived from an EMBL/GenBank/DDBJ whole genome shotgun (WGS) entry which is preliminary data.</text>
</comment>
<dbReference type="SUPFAM" id="SSF100920">
    <property type="entry name" value="Heat shock protein 70kD (HSP70), peptide-binding domain"/>
    <property type="match status" value="1"/>
</dbReference>
<evidence type="ECO:0000313" key="4">
    <source>
        <dbReference type="EMBL" id="POR02631.1"/>
    </source>
</evidence>
<dbReference type="InterPro" id="IPR036779">
    <property type="entry name" value="LysM_dom_sf"/>
</dbReference>
<proteinExistence type="predicted"/>
<dbReference type="CDD" id="cd00118">
    <property type="entry name" value="LysM"/>
    <property type="match status" value="1"/>
</dbReference>
<dbReference type="InterPro" id="IPR029047">
    <property type="entry name" value="HSP70_peptide-bd_sf"/>
</dbReference>
<feature type="transmembrane region" description="Helical" evidence="2">
    <location>
        <begin position="170"/>
        <end position="191"/>
    </location>
</feature>
<dbReference type="PROSITE" id="PS51782">
    <property type="entry name" value="LYSM"/>
    <property type="match status" value="1"/>
</dbReference>
<keyword evidence="5" id="KW-1185">Reference proteome</keyword>
<keyword evidence="2" id="KW-1133">Transmembrane helix</keyword>
<protein>
    <recommendedName>
        <fullName evidence="3">LysM domain-containing protein</fullName>
    </recommendedName>
</protein>
<evidence type="ECO:0000313" key="5">
    <source>
        <dbReference type="Proteomes" id="UP000237350"/>
    </source>
</evidence>
<keyword evidence="2" id="KW-0812">Transmembrane</keyword>
<dbReference type="EMBL" id="LPWH01000058">
    <property type="protein sequence ID" value="POR02631.1"/>
    <property type="molecule type" value="Genomic_DNA"/>
</dbReference>
<feature type="region of interest" description="Disordered" evidence="1">
    <location>
        <begin position="220"/>
        <end position="245"/>
    </location>
</feature>
<dbReference type="Proteomes" id="UP000237350">
    <property type="component" value="Unassembled WGS sequence"/>
</dbReference>
<keyword evidence="2" id="KW-0472">Membrane</keyword>
<dbReference type="Pfam" id="PF01476">
    <property type="entry name" value="LysM"/>
    <property type="match status" value="1"/>
</dbReference>
<dbReference type="SUPFAM" id="SSF54106">
    <property type="entry name" value="LysM domain"/>
    <property type="match status" value="1"/>
</dbReference>
<organism evidence="4 5">
    <name type="scientific">Alkalispirochaeta sphaeroplastigenens</name>
    <dbReference type="NCBI Taxonomy" id="1187066"/>
    <lineage>
        <taxon>Bacteria</taxon>
        <taxon>Pseudomonadati</taxon>
        <taxon>Spirochaetota</taxon>
        <taxon>Spirochaetia</taxon>
        <taxon>Spirochaetales</taxon>
        <taxon>Spirochaetaceae</taxon>
        <taxon>Alkalispirochaeta</taxon>
    </lineage>
</organism>
<sequence length="327" mass="35956">MIGVRLADRSFYPVFDGLEPSRKKLVLTTVRDDQDRAEISLYHVYGDRGHESRGQGAQDDPFESNEDVGSEELLGTVILTDLSPRKQGEPDLDLALTLDEDGQLHVVATDRQGGNMQSLVIPLEGHYRSSPYQRISEGDRDFPDDPGMSSGFDDEPLPWEAPRDHRSGRLVLVLLFSLLLVLLFAAATLLFRSLVTEGEAESIPPEPSLETIEPPAEVLELPDVPPEPLAGNGSAPPGEVLQPQNGGVVTPVGGEAPDETKAVSSAFPGELAPEDDILYQISWGDTLWDLSLRFYGTPWRFLDIADRNRIRNPDLIFANQDLLIPGR</sequence>
<dbReference type="OrthoDB" id="359020at2"/>
<dbReference type="RefSeq" id="WP_103679973.1">
    <property type="nucleotide sequence ID" value="NZ_LPWH01000058.1"/>
</dbReference>
<reference evidence="5" key="1">
    <citation type="submission" date="2015-12" db="EMBL/GenBank/DDBJ databases">
        <authorList>
            <person name="Lodha T.D."/>
            <person name="Chintalapati S."/>
            <person name="Chintalapati V.R."/>
            <person name="Sravanthi T."/>
        </authorList>
    </citation>
    <scope>NUCLEOTIDE SEQUENCE [LARGE SCALE GENOMIC DNA]</scope>
    <source>
        <strain evidence="5">JC133</strain>
    </source>
</reference>
<evidence type="ECO:0000256" key="2">
    <source>
        <dbReference type="SAM" id="Phobius"/>
    </source>
</evidence>
<evidence type="ECO:0000259" key="3">
    <source>
        <dbReference type="PROSITE" id="PS51782"/>
    </source>
</evidence>
<feature type="region of interest" description="Disordered" evidence="1">
    <location>
        <begin position="133"/>
        <end position="160"/>
    </location>
</feature>
<dbReference type="Gene3D" id="3.10.350.10">
    <property type="entry name" value="LysM domain"/>
    <property type="match status" value="1"/>
</dbReference>
<feature type="domain" description="LysM" evidence="3">
    <location>
        <begin position="277"/>
        <end position="324"/>
    </location>
</feature>
<feature type="region of interest" description="Disordered" evidence="1">
    <location>
        <begin position="47"/>
        <end position="67"/>
    </location>
</feature>
<evidence type="ECO:0000256" key="1">
    <source>
        <dbReference type="SAM" id="MobiDB-lite"/>
    </source>
</evidence>
<dbReference type="SMART" id="SM00257">
    <property type="entry name" value="LysM"/>
    <property type="match status" value="1"/>
</dbReference>
<dbReference type="Gene3D" id="2.60.34.10">
    <property type="entry name" value="Substrate Binding Domain Of DNAk, Chain A, domain 1"/>
    <property type="match status" value="1"/>
</dbReference>